<evidence type="ECO:0000313" key="2">
    <source>
        <dbReference type="EMBL" id="APH39744.1"/>
    </source>
</evidence>
<dbReference type="AlphaFoldDB" id="A0A1L3Q4D6"/>
<evidence type="ECO:0000313" key="7">
    <source>
        <dbReference type="Proteomes" id="UP000267921"/>
    </source>
</evidence>
<dbReference type="SMART" id="SM00966">
    <property type="entry name" value="SpoVT_AbrB"/>
    <property type="match status" value="1"/>
</dbReference>
<name>A0A1L3Q4D6_9EURY</name>
<dbReference type="Pfam" id="PF04014">
    <property type="entry name" value="MazE_antitoxin"/>
    <property type="match status" value="1"/>
</dbReference>
<reference evidence="4 6" key="2">
    <citation type="submission" date="2016-10" db="EMBL/GenBank/DDBJ databases">
        <authorList>
            <person name="de Groot N.N."/>
        </authorList>
    </citation>
    <scope>NUCLEOTIDE SEQUENCE [LARGE SCALE GENOMIC DNA]</scope>
    <source>
        <strain evidence="4 6">Z-7982</strain>
    </source>
</reference>
<dbReference type="KEGG" id="mhaz:BHR79_09810"/>
<dbReference type="Pfam" id="PF01895">
    <property type="entry name" value="PhoU"/>
    <property type="match status" value="1"/>
</dbReference>
<dbReference type="GO" id="GO:0003677">
    <property type="term" value="F:DNA binding"/>
    <property type="evidence" value="ECO:0007669"/>
    <property type="project" value="InterPro"/>
</dbReference>
<dbReference type="InterPro" id="IPR007159">
    <property type="entry name" value="SpoVT-AbrB_dom"/>
</dbReference>
<evidence type="ECO:0000259" key="1">
    <source>
        <dbReference type="SMART" id="SM00966"/>
    </source>
</evidence>
<dbReference type="GeneID" id="30584068"/>
<proteinExistence type="predicted"/>
<reference evidence="3 7" key="3">
    <citation type="submission" date="2018-10" db="EMBL/GenBank/DDBJ databases">
        <title>Cultivation of a novel Methanohalophilus strain from Kebrit Deep of the Red Sea and a genomic comparison of members of the genus Methanohalophilus.</title>
        <authorList>
            <person name="Guan Y."/>
            <person name="Ngugi D.K."/>
            <person name="Stingl U."/>
        </authorList>
    </citation>
    <scope>NUCLEOTIDE SEQUENCE [LARGE SCALE GENOMIC DNA]</scope>
    <source>
        <strain evidence="3 7">DSM 3094</strain>
    </source>
</reference>
<protein>
    <submittedName>
        <fullName evidence="3 4">Phosphate uptake regulator</fullName>
    </submittedName>
</protein>
<dbReference type="EMBL" id="CP017921">
    <property type="protein sequence ID" value="APH39744.1"/>
    <property type="molecule type" value="Genomic_DNA"/>
</dbReference>
<reference evidence="2 5" key="1">
    <citation type="submission" date="2016-10" db="EMBL/GenBank/DDBJ databases">
        <title>Methanohalophilus halophilus.</title>
        <authorList>
            <person name="L'haridon S."/>
        </authorList>
    </citation>
    <scope>NUCLEOTIDE SEQUENCE [LARGE SCALE GENOMIC DNA]</scope>
    <source>
        <strain evidence="2 5">Z-7982</strain>
    </source>
</reference>
<dbReference type="GO" id="GO:0030643">
    <property type="term" value="P:intracellular phosphate ion homeostasis"/>
    <property type="evidence" value="ECO:0007669"/>
    <property type="project" value="InterPro"/>
</dbReference>
<dbReference type="InterPro" id="IPR026022">
    <property type="entry name" value="PhoU_dom"/>
</dbReference>
<evidence type="ECO:0000313" key="5">
    <source>
        <dbReference type="Proteomes" id="UP000186879"/>
    </source>
</evidence>
<evidence type="ECO:0000313" key="3">
    <source>
        <dbReference type="EMBL" id="RNI08917.1"/>
    </source>
</evidence>
<dbReference type="SUPFAM" id="SSF109755">
    <property type="entry name" value="PhoU-like"/>
    <property type="match status" value="1"/>
</dbReference>
<dbReference type="Proteomes" id="UP000198669">
    <property type="component" value="Unassembled WGS sequence"/>
</dbReference>
<dbReference type="EMBL" id="FNMU01000002">
    <property type="protein sequence ID" value="SDW38498.1"/>
    <property type="molecule type" value="Genomic_DNA"/>
</dbReference>
<dbReference type="OrthoDB" id="40991at2157"/>
<dbReference type="STRING" id="2177.BHR79_09810"/>
<dbReference type="GO" id="GO:0045936">
    <property type="term" value="P:negative regulation of phosphate metabolic process"/>
    <property type="evidence" value="ECO:0007669"/>
    <property type="project" value="InterPro"/>
</dbReference>
<dbReference type="Proteomes" id="UP000186879">
    <property type="component" value="Chromosome"/>
</dbReference>
<keyword evidence="5" id="KW-1185">Reference proteome</keyword>
<dbReference type="Proteomes" id="UP000267921">
    <property type="component" value="Unassembled WGS sequence"/>
</dbReference>
<dbReference type="Gene3D" id="1.20.58.220">
    <property type="entry name" value="Phosphate transport system protein phou homolog 2, domain 2"/>
    <property type="match status" value="1"/>
</dbReference>
<dbReference type="PANTHER" id="PTHR42930">
    <property type="entry name" value="PHOSPHATE-SPECIFIC TRANSPORT SYSTEM ACCESSORY PROTEIN PHOU"/>
    <property type="match status" value="1"/>
</dbReference>
<dbReference type="InterPro" id="IPR038078">
    <property type="entry name" value="PhoU-like_sf"/>
</dbReference>
<feature type="domain" description="SpoVT-AbrB" evidence="1">
    <location>
        <begin position="8"/>
        <end position="54"/>
    </location>
</feature>
<gene>
    <name evidence="2" type="ORF">BHR79_09810</name>
    <name evidence="3" type="ORF">EFE40_05450</name>
    <name evidence="4" type="ORF">SAMN04515625_0882</name>
</gene>
<dbReference type="EMBL" id="RJJG01000004">
    <property type="protein sequence ID" value="RNI08917.1"/>
    <property type="molecule type" value="Genomic_DNA"/>
</dbReference>
<evidence type="ECO:0000313" key="4">
    <source>
        <dbReference type="EMBL" id="SDW38498.1"/>
    </source>
</evidence>
<dbReference type="RefSeq" id="WP_072562159.1">
    <property type="nucleotide sequence ID" value="NZ_CP017921.1"/>
</dbReference>
<dbReference type="PANTHER" id="PTHR42930:SF6">
    <property type="entry name" value="PHOSPHATE REGULATORY PROTEIN-LIKE PROTEIN"/>
    <property type="match status" value="1"/>
</dbReference>
<evidence type="ECO:0000313" key="6">
    <source>
        <dbReference type="Proteomes" id="UP000198669"/>
    </source>
</evidence>
<sequence length="342" mass="39889">METRKIQVTGKSTYIMTLPKKWATRSNLYAGSQVKLNLQDNGALLITPTSISEEKGKKTLHLNGDIQRFKRDLIATYILGNHDIMEVRSDHIPKETYNEVVDFCHDFVGLEIIDSNETCLIIQDLLDGDEFTLEKGLQRMFAITSTMIDDLAYALKNNDRDTIEYVMIRNADTDRMHMLISKQFIDRLRLNKISDYDHLNLIQAFYYRLAGDQIRHIAQHTRKIASYIMRNPIDKEKLTIINKFLIQSNSYLRRSYEAFKYINKEEANNILKEYNEQIDTTEYCYLKGVNTQYILKEYKDQIDTINHLHEEGVPINIPLDSIKRINAYAANLSELTIDLSQL</sequence>
<accession>A0A1L3Q4D6</accession>
<dbReference type="InterPro" id="IPR028366">
    <property type="entry name" value="PhoU"/>
</dbReference>
<organism evidence="2 5">
    <name type="scientific">Methanohalophilus halophilus</name>
    <dbReference type="NCBI Taxonomy" id="2177"/>
    <lineage>
        <taxon>Archaea</taxon>
        <taxon>Methanobacteriati</taxon>
        <taxon>Methanobacteriota</taxon>
        <taxon>Stenosarchaea group</taxon>
        <taxon>Methanomicrobia</taxon>
        <taxon>Methanosarcinales</taxon>
        <taxon>Methanosarcinaceae</taxon>
        <taxon>Methanohalophilus</taxon>
    </lineage>
</organism>